<dbReference type="AlphaFoldDB" id="A0AAU8PUT3"/>
<dbReference type="Pfam" id="PF05133">
    <property type="entry name" value="SPP1_portal"/>
    <property type="match status" value="1"/>
</dbReference>
<reference evidence="2" key="1">
    <citation type="submission" date="2011-05" db="EMBL/GenBank/DDBJ databases">
        <title>Complete sequence of Desulfotomaculum kuznetsovii DSM 6115.</title>
        <authorList>
            <person name="Lucas S."/>
            <person name="Han J."/>
            <person name="Lapidus A."/>
            <person name="Cheng J.-F."/>
            <person name="Goodwin L."/>
            <person name="Pitluck S."/>
            <person name="Peters L."/>
            <person name="Mikhailova N."/>
            <person name="Lu M."/>
            <person name="Saunders E."/>
            <person name="Han C."/>
            <person name="Tapia R."/>
            <person name="Land M."/>
            <person name="Hauser L."/>
            <person name="Kyrpides N."/>
            <person name="Ivanova N."/>
            <person name="Pagani I."/>
            <person name="Nazina T."/>
            <person name="Ivanova A."/>
            <person name="Parshina S."/>
            <person name="Kuever J."/>
            <person name="Muyzer G."/>
            <person name="Plugge C."/>
            <person name="Stams A."/>
            <person name="Woyke T."/>
        </authorList>
    </citation>
    <scope>NUCLEOTIDE SEQUENCE [LARGE SCALE GENOMIC DNA]</scope>
    <source>
        <strain evidence="2">DSM 6115 / VKM B-1805 / 17</strain>
    </source>
</reference>
<dbReference type="InterPro" id="IPR021145">
    <property type="entry name" value="Portal_protein_SPP1_Gp6-like"/>
</dbReference>
<proteinExistence type="predicted"/>
<dbReference type="KEGG" id="dku:Desku_1122"/>
<dbReference type="Proteomes" id="UP000009229">
    <property type="component" value="Chromosome"/>
</dbReference>
<gene>
    <name evidence="1" type="ordered locus">Desku_1122</name>
</gene>
<name>A0AAU8PUT3_DESK7</name>
<sequence length="452" mass="50082">MLTDLTFLNPGNRWPPPDEISRLQTYEQNLRLFNTDPVPTYPELQRLVKREDYSYTLVAVGFPKRLSTLWADLVLGEPPRFTAPIPEEQQILDALLVSTNLLHEAYKAVIDLSRYGHAVFKLRHDGTRPIIEVIPPGLWFPVASPQNQAEFTAHVLAFTSPDKTVLHAEVHEPGRITYIQAPLKDGTIRPPVTQRIETTPVDEPLVVFVPNLPTSDNPLGNDDYQDIDPLLQEINVRLSQISRILDKHADPHLAGPTSALEYDEATGQYIFRTSGSRYFPLQQGDPEPKYITWDGQLSAAFEELDRLMELLYLVSETSPAAFGQLKAGLAESGSALKRLMMAPLRKTQRIASHLEPALRKALLLASQLDAAVRGMPVITDVHITWQDGLPADEREEAEVVTRLYQSGLISTEAALRRLYNLDAEALEAELARLGAAGGGGNPNGGGSNAVQE</sequence>
<organism evidence="1 2">
    <name type="scientific">Desulfofundulus kuznetsovii (strain DSM 6115 / VKM B-1805 / 17)</name>
    <name type="common">Desulfotomaculum kuznetsovii</name>
    <dbReference type="NCBI Taxonomy" id="760568"/>
    <lineage>
        <taxon>Bacteria</taxon>
        <taxon>Bacillati</taxon>
        <taxon>Bacillota</taxon>
        <taxon>Clostridia</taxon>
        <taxon>Eubacteriales</taxon>
        <taxon>Peptococcaceae</taxon>
        <taxon>Desulfofundulus</taxon>
    </lineage>
</organism>
<keyword evidence="2" id="KW-1185">Reference proteome</keyword>
<dbReference type="EMBL" id="CP002770">
    <property type="protein sequence ID" value="AEG14709.1"/>
    <property type="molecule type" value="Genomic_DNA"/>
</dbReference>
<protein>
    <submittedName>
        <fullName evidence="1">Prophage lambdach01, portal protein</fullName>
    </submittedName>
</protein>
<accession>A0AAU8PUT3</accession>
<evidence type="ECO:0000313" key="1">
    <source>
        <dbReference type="EMBL" id="AEG14709.1"/>
    </source>
</evidence>
<evidence type="ECO:0000313" key="2">
    <source>
        <dbReference type="Proteomes" id="UP000009229"/>
    </source>
</evidence>
<dbReference type="RefSeq" id="WP_013822224.1">
    <property type="nucleotide sequence ID" value="NC_015573.1"/>
</dbReference>